<proteinExistence type="predicted"/>
<dbReference type="EMBL" id="KV878204">
    <property type="protein sequence ID" value="OJI82491.1"/>
    <property type="molecule type" value="Genomic_DNA"/>
</dbReference>
<keyword evidence="3" id="KW-1185">Reference proteome</keyword>
<gene>
    <name evidence="2" type="ORF">ASPTUDRAFT_191010</name>
</gene>
<dbReference type="VEuPathDB" id="FungiDB:ASPTUDRAFT_191010"/>
<feature type="compositionally biased region" description="Polar residues" evidence="1">
    <location>
        <begin position="169"/>
        <end position="180"/>
    </location>
</feature>
<sequence>MNAEAVAISSGRESQKYKHPDNEERDSPKFRTAEGAAAEMNSLGSVEALCAVQFCLREENADRIDGATLQLFSFGPNIAKVKASESSISEERNNPGAMTRETETENLDSADRGLTADVVFQGVAFEHFGSMTPTFVHSNLAIASGSFVASADASRGGKSTIIRCWNHSTSQLRGPSSSGDAKTPYQAGI</sequence>
<accession>A0A1L9MZP6</accession>
<feature type="region of interest" description="Disordered" evidence="1">
    <location>
        <begin position="169"/>
        <end position="189"/>
    </location>
</feature>
<feature type="region of interest" description="Disordered" evidence="1">
    <location>
        <begin position="1"/>
        <end position="32"/>
    </location>
</feature>
<evidence type="ECO:0000313" key="3">
    <source>
        <dbReference type="Proteomes" id="UP000184304"/>
    </source>
</evidence>
<reference evidence="3" key="1">
    <citation type="journal article" date="2017" name="Genome Biol.">
        <title>Comparative genomics reveals high biological diversity and specific adaptations in the industrially and medically important fungal genus Aspergillus.</title>
        <authorList>
            <person name="de Vries R.P."/>
            <person name="Riley R."/>
            <person name="Wiebenga A."/>
            <person name="Aguilar-Osorio G."/>
            <person name="Amillis S."/>
            <person name="Uchima C.A."/>
            <person name="Anderluh G."/>
            <person name="Asadollahi M."/>
            <person name="Askin M."/>
            <person name="Barry K."/>
            <person name="Battaglia E."/>
            <person name="Bayram O."/>
            <person name="Benocci T."/>
            <person name="Braus-Stromeyer S.A."/>
            <person name="Caldana C."/>
            <person name="Canovas D."/>
            <person name="Cerqueira G.C."/>
            <person name="Chen F."/>
            <person name="Chen W."/>
            <person name="Choi C."/>
            <person name="Clum A."/>
            <person name="Dos Santos R.A."/>
            <person name="Damasio A.R."/>
            <person name="Diallinas G."/>
            <person name="Emri T."/>
            <person name="Fekete E."/>
            <person name="Flipphi M."/>
            <person name="Freyberg S."/>
            <person name="Gallo A."/>
            <person name="Gournas C."/>
            <person name="Habgood R."/>
            <person name="Hainaut M."/>
            <person name="Harispe M.L."/>
            <person name="Henrissat B."/>
            <person name="Hilden K.S."/>
            <person name="Hope R."/>
            <person name="Hossain A."/>
            <person name="Karabika E."/>
            <person name="Karaffa L."/>
            <person name="Karanyi Z."/>
            <person name="Krasevec N."/>
            <person name="Kuo A."/>
            <person name="Kusch H."/>
            <person name="LaButti K."/>
            <person name="Lagendijk E.L."/>
            <person name="Lapidus A."/>
            <person name="Levasseur A."/>
            <person name="Lindquist E."/>
            <person name="Lipzen A."/>
            <person name="Logrieco A.F."/>
            <person name="MacCabe A."/>
            <person name="Maekelae M.R."/>
            <person name="Malavazi I."/>
            <person name="Melin P."/>
            <person name="Meyer V."/>
            <person name="Mielnichuk N."/>
            <person name="Miskei M."/>
            <person name="Molnar A.P."/>
            <person name="Mule G."/>
            <person name="Ngan C.Y."/>
            <person name="Orejas M."/>
            <person name="Orosz E."/>
            <person name="Ouedraogo J.P."/>
            <person name="Overkamp K.M."/>
            <person name="Park H.-S."/>
            <person name="Perrone G."/>
            <person name="Piumi F."/>
            <person name="Punt P.J."/>
            <person name="Ram A.F."/>
            <person name="Ramon A."/>
            <person name="Rauscher S."/>
            <person name="Record E."/>
            <person name="Riano-Pachon D.M."/>
            <person name="Robert V."/>
            <person name="Roehrig J."/>
            <person name="Ruller R."/>
            <person name="Salamov A."/>
            <person name="Salih N.S."/>
            <person name="Samson R.A."/>
            <person name="Sandor E."/>
            <person name="Sanguinetti M."/>
            <person name="Schuetze T."/>
            <person name="Sepcic K."/>
            <person name="Shelest E."/>
            <person name="Sherlock G."/>
            <person name="Sophianopoulou V."/>
            <person name="Squina F.M."/>
            <person name="Sun H."/>
            <person name="Susca A."/>
            <person name="Todd R.B."/>
            <person name="Tsang A."/>
            <person name="Unkles S.E."/>
            <person name="van de Wiele N."/>
            <person name="van Rossen-Uffink D."/>
            <person name="Oliveira J.V."/>
            <person name="Vesth T.C."/>
            <person name="Visser J."/>
            <person name="Yu J.-H."/>
            <person name="Zhou M."/>
            <person name="Andersen M.R."/>
            <person name="Archer D.B."/>
            <person name="Baker S.E."/>
            <person name="Benoit I."/>
            <person name="Brakhage A.A."/>
            <person name="Braus G.H."/>
            <person name="Fischer R."/>
            <person name="Frisvad J.C."/>
            <person name="Goldman G.H."/>
            <person name="Houbraken J."/>
            <person name="Oakley B."/>
            <person name="Pocsi I."/>
            <person name="Scazzocchio C."/>
            <person name="Seiboth B."/>
            <person name="vanKuyk P.A."/>
            <person name="Wortman J."/>
            <person name="Dyer P.S."/>
            <person name="Grigoriev I.V."/>
        </authorList>
    </citation>
    <scope>NUCLEOTIDE SEQUENCE [LARGE SCALE GENOMIC DNA]</scope>
    <source>
        <strain evidence="3">CBS 134.48</strain>
    </source>
</reference>
<evidence type="ECO:0000313" key="2">
    <source>
        <dbReference type="EMBL" id="OJI82491.1"/>
    </source>
</evidence>
<dbReference type="OrthoDB" id="10351403at2759"/>
<dbReference type="AlphaFoldDB" id="A0A1L9MZP6"/>
<feature type="region of interest" description="Disordered" evidence="1">
    <location>
        <begin position="85"/>
        <end position="108"/>
    </location>
</feature>
<organism evidence="2 3">
    <name type="scientific">Aspergillus tubingensis (strain CBS 134.48)</name>
    <dbReference type="NCBI Taxonomy" id="767770"/>
    <lineage>
        <taxon>Eukaryota</taxon>
        <taxon>Fungi</taxon>
        <taxon>Dikarya</taxon>
        <taxon>Ascomycota</taxon>
        <taxon>Pezizomycotina</taxon>
        <taxon>Eurotiomycetes</taxon>
        <taxon>Eurotiomycetidae</taxon>
        <taxon>Eurotiales</taxon>
        <taxon>Aspergillaceae</taxon>
        <taxon>Aspergillus</taxon>
        <taxon>Aspergillus subgen. Circumdati</taxon>
    </lineage>
</organism>
<feature type="compositionally biased region" description="Basic and acidic residues" evidence="1">
    <location>
        <begin position="13"/>
        <end position="32"/>
    </location>
</feature>
<dbReference type="Proteomes" id="UP000184304">
    <property type="component" value="Unassembled WGS sequence"/>
</dbReference>
<protein>
    <submittedName>
        <fullName evidence="2">Uncharacterized protein</fullName>
    </submittedName>
</protein>
<name>A0A1L9MZP6_ASPTC</name>
<evidence type="ECO:0000256" key="1">
    <source>
        <dbReference type="SAM" id="MobiDB-lite"/>
    </source>
</evidence>